<dbReference type="Gene3D" id="3.40.50.970">
    <property type="match status" value="1"/>
</dbReference>
<evidence type="ECO:0000256" key="4">
    <source>
        <dbReference type="RuleBase" id="RU365014"/>
    </source>
</evidence>
<evidence type="ECO:0000259" key="5">
    <source>
        <dbReference type="Pfam" id="PF00676"/>
    </source>
</evidence>
<evidence type="ECO:0000313" key="7">
    <source>
        <dbReference type="Proteomes" id="UP000241848"/>
    </source>
</evidence>
<comment type="caution">
    <text evidence="6">The sequence shown here is derived from an EMBL/GenBank/DDBJ whole genome shotgun (WGS) entry which is preliminary data.</text>
</comment>
<dbReference type="Pfam" id="PF00676">
    <property type="entry name" value="E1_dh"/>
    <property type="match status" value="1"/>
</dbReference>
<dbReference type="AlphaFoldDB" id="A0A2T2WNF3"/>
<keyword evidence="2 4" id="KW-0560">Oxidoreductase</keyword>
<keyword evidence="3 4" id="KW-0786">Thiamine pyrophosphate</keyword>
<dbReference type="CDD" id="cd02000">
    <property type="entry name" value="TPP_E1_PDC_ADC_BCADC"/>
    <property type="match status" value="1"/>
</dbReference>
<reference evidence="6 7" key="1">
    <citation type="journal article" date="2014" name="BMC Genomics">
        <title>Comparison of environmental and isolate Sulfobacillus genomes reveals diverse carbon, sulfur, nitrogen, and hydrogen metabolisms.</title>
        <authorList>
            <person name="Justice N.B."/>
            <person name="Norman A."/>
            <person name="Brown C.T."/>
            <person name="Singh A."/>
            <person name="Thomas B.C."/>
            <person name="Banfield J.F."/>
        </authorList>
    </citation>
    <scope>NUCLEOTIDE SEQUENCE [LARGE SCALE GENOMIC DNA]</scope>
    <source>
        <strain evidence="6">AMDSBA3</strain>
    </source>
</reference>
<accession>A0A2T2WNF3</accession>
<comment type="catalytic activity">
    <reaction evidence="4">
        <text>N(6)-[(R)-lipoyl]-L-lysyl-[protein] + 3-methyl-2-oxobutanoate + H(+) = N(6)-[(R)-S(8)-2-methylpropanoyldihydrolipoyl]-L-lysyl-[protein] + CO2</text>
        <dbReference type="Rhea" id="RHEA:13457"/>
        <dbReference type="Rhea" id="RHEA-COMP:10474"/>
        <dbReference type="Rhea" id="RHEA-COMP:10497"/>
        <dbReference type="ChEBI" id="CHEBI:11851"/>
        <dbReference type="ChEBI" id="CHEBI:15378"/>
        <dbReference type="ChEBI" id="CHEBI:16526"/>
        <dbReference type="ChEBI" id="CHEBI:83099"/>
        <dbReference type="ChEBI" id="CHEBI:83142"/>
        <dbReference type="EC" id="1.2.4.4"/>
    </reaction>
</comment>
<dbReference type="PANTHER" id="PTHR43380:SF1">
    <property type="entry name" value="2-OXOISOVALERATE DEHYDROGENASE SUBUNIT ALPHA, MITOCHONDRIAL"/>
    <property type="match status" value="1"/>
</dbReference>
<comment type="function">
    <text evidence="4">The branched-chain alpha-keto dehydrogenase complex catalyzes the overall conversion of alpha-keto acids to acyl-CoA and CO(2). It contains multiple copies of three enzymatic components: branched-chain alpha-keto acid decarboxylase (E1), lipoamide acyltransferase (E2) and lipoamide dehydrogenase (E3).</text>
</comment>
<evidence type="ECO:0000313" key="6">
    <source>
        <dbReference type="EMBL" id="PSR23743.1"/>
    </source>
</evidence>
<dbReference type="InterPro" id="IPR050771">
    <property type="entry name" value="Alpha-ketoacid_DH_E1_comp"/>
</dbReference>
<dbReference type="PANTHER" id="PTHR43380">
    <property type="entry name" value="2-OXOISOVALERATE DEHYDROGENASE SUBUNIT ALPHA, MITOCHONDRIAL"/>
    <property type="match status" value="1"/>
</dbReference>
<dbReference type="EC" id="1.2.4.4" evidence="4"/>
<evidence type="ECO:0000256" key="3">
    <source>
        <dbReference type="ARBA" id="ARBA00023052"/>
    </source>
</evidence>
<name>A0A2T2WNF3_9FIRM</name>
<dbReference type="EMBL" id="PXYV01000003">
    <property type="protein sequence ID" value="PSR23743.1"/>
    <property type="molecule type" value="Genomic_DNA"/>
</dbReference>
<gene>
    <name evidence="6" type="ORF">C7B45_01625</name>
</gene>
<feature type="domain" description="Dehydrogenase E1 component" evidence="5">
    <location>
        <begin position="33"/>
        <end position="320"/>
    </location>
</feature>
<dbReference type="InterPro" id="IPR029061">
    <property type="entry name" value="THDP-binding"/>
</dbReference>
<dbReference type="GO" id="GO:0003863">
    <property type="term" value="F:branched-chain 2-oxo acid dehydrogenase activity"/>
    <property type="evidence" value="ECO:0007669"/>
    <property type="project" value="UniProtKB-EC"/>
</dbReference>
<keyword evidence="6" id="KW-0670">Pyruvate</keyword>
<dbReference type="Proteomes" id="UP000241848">
    <property type="component" value="Unassembled WGS sequence"/>
</dbReference>
<proteinExistence type="inferred from homology"/>
<evidence type="ECO:0000256" key="2">
    <source>
        <dbReference type="ARBA" id="ARBA00023002"/>
    </source>
</evidence>
<evidence type="ECO:0000256" key="1">
    <source>
        <dbReference type="ARBA" id="ARBA00001964"/>
    </source>
</evidence>
<organism evidence="6 7">
    <name type="scientific">Sulfobacillus acidophilus</name>
    <dbReference type="NCBI Taxonomy" id="53633"/>
    <lineage>
        <taxon>Bacteria</taxon>
        <taxon>Bacillati</taxon>
        <taxon>Bacillota</taxon>
        <taxon>Clostridia</taxon>
        <taxon>Eubacteriales</taxon>
        <taxon>Clostridiales Family XVII. Incertae Sedis</taxon>
        <taxon>Sulfobacillus</taxon>
    </lineage>
</organism>
<dbReference type="InterPro" id="IPR001017">
    <property type="entry name" value="DH_E1"/>
</dbReference>
<comment type="cofactor">
    <cofactor evidence="1 4">
        <name>thiamine diphosphate</name>
        <dbReference type="ChEBI" id="CHEBI:58937"/>
    </cofactor>
</comment>
<dbReference type="GO" id="GO:0009083">
    <property type="term" value="P:branched-chain amino acid catabolic process"/>
    <property type="evidence" value="ECO:0007669"/>
    <property type="project" value="TreeGrafter"/>
</dbReference>
<sequence length="349" mass="39594">MAKDWIQYVNKEGELTEGKEIALERTECLALYELMVTCRVFEHKATVLQRQGFLGTYASGLGQEAAQVGSASVLQKNDWLFPYGRDLGAAIVAGIPIDSVFLWLMGHQERWLTPSDIHVHVVPPAVEVASQIPHAVGVAWSTKLRREPQISLCYFGDGATSKGDFHEAVNMAAVFQVPVVFFCENNQWAISTPFARQTAVESIADKASAYGLPSFRIDGNDVLAVYQTVKDVTEKMRETYQPVLIEAVTYRLDAHTTADDPRRYRTDDEVDRWRQLDPLIRAKSYLIRYHQWSESEDDALINKIRKRVDDAWQRANDKPPSRLASVFHHVFYSQTTDLKQQESEVQQDG</sequence>
<dbReference type="SUPFAM" id="SSF52518">
    <property type="entry name" value="Thiamin diphosphate-binding fold (THDP-binding)"/>
    <property type="match status" value="1"/>
</dbReference>
<protein>
    <recommendedName>
        <fullName evidence="4">2-oxoisovalerate dehydrogenase subunit alpha</fullName>
        <ecNumber evidence="4">1.2.4.4</ecNumber>
    </recommendedName>
    <alternativeName>
        <fullName evidence="4">Branched-chain alpha-keto acid dehydrogenase E1 component alpha chain</fullName>
    </alternativeName>
</protein>
<comment type="similarity">
    <text evidence="4">Belongs to the BCKDHA family.</text>
</comment>